<dbReference type="PROSITE" id="PS50082">
    <property type="entry name" value="WD_REPEATS_2"/>
    <property type="match status" value="2"/>
</dbReference>
<dbReference type="Proteomes" id="UP000095192">
    <property type="component" value="Unassembled WGS sequence"/>
</dbReference>
<dbReference type="VEuPathDB" id="ToxoDB:LOC34620044"/>
<dbReference type="GO" id="GO:0006364">
    <property type="term" value="P:rRNA processing"/>
    <property type="evidence" value="ECO:0007669"/>
    <property type="project" value="UniProtKB-KW"/>
</dbReference>
<evidence type="ECO:0000313" key="9">
    <source>
        <dbReference type="Proteomes" id="UP000095192"/>
    </source>
</evidence>
<reference evidence="8 9" key="1">
    <citation type="journal article" date="2016" name="BMC Genomics">
        <title>Comparative genomics reveals Cyclospora cayetanensis possesses coccidia-like metabolism and invasion components but unique surface antigens.</title>
        <authorList>
            <person name="Liu S."/>
            <person name="Wang L."/>
            <person name="Zheng H."/>
            <person name="Xu Z."/>
            <person name="Roellig D.M."/>
            <person name="Li N."/>
            <person name="Frace M.A."/>
            <person name="Tang K."/>
            <person name="Arrowood M.J."/>
            <person name="Moss D.M."/>
            <person name="Zhang L."/>
            <person name="Feng Y."/>
            <person name="Xiao L."/>
        </authorList>
    </citation>
    <scope>NUCLEOTIDE SEQUENCE [LARGE SCALE GENOMIC DNA]</scope>
    <source>
        <strain evidence="8 9">CHN_HEN01</strain>
    </source>
</reference>
<evidence type="ECO:0000256" key="3">
    <source>
        <dbReference type="ARBA" id="ARBA00022574"/>
    </source>
</evidence>
<dbReference type="InterPro" id="IPR019775">
    <property type="entry name" value="WD40_repeat_CS"/>
</dbReference>
<keyword evidence="9" id="KW-1185">Reference proteome</keyword>
<dbReference type="Pfam" id="PF09384">
    <property type="entry name" value="UTP15_C"/>
    <property type="match status" value="1"/>
</dbReference>
<proteinExistence type="predicted"/>
<feature type="repeat" description="WD" evidence="6">
    <location>
        <begin position="174"/>
        <end position="216"/>
    </location>
</feature>
<dbReference type="SUPFAM" id="SSF50978">
    <property type="entry name" value="WD40 repeat-like"/>
    <property type="match status" value="1"/>
</dbReference>
<organism evidence="8 9">
    <name type="scientific">Cyclospora cayetanensis</name>
    <dbReference type="NCBI Taxonomy" id="88456"/>
    <lineage>
        <taxon>Eukaryota</taxon>
        <taxon>Sar</taxon>
        <taxon>Alveolata</taxon>
        <taxon>Apicomplexa</taxon>
        <taxon>Conoidasida</taxon>
        <taxon>Coccidia</taxon>
        <taxon>Eucoccidiorida</taxon>
        <taxon>Eimeriorina</taxon>
        <taxon>Eimeriidae</taxon>
        <taxon>Cyclospora</taxon>
    </lineage>
</organism>
<sequence>MPRSACGRYLPLAVETAGEPAGDPLSFGGPLARSKRLQQTFRLEGVGTLARAVTNCCFLPKLQHNRSAAAGRRAAEEGETPEAQKFFSAKSPVTALAVKSNGMLCSVTEESGTASVVAVQSRDTLRRFQGQPSSKAPPLRCCCFEEDRNHLVTGGDDCVVRQWNLETGALAVDLKGHTDSVRCISSSCGFGGVLLSAAYDATAKLWDVRTRNACLTITQGSPTEAARLLDVSSTLQILTAAGTQVRLWDVRQAETPLWELSSFAKTVIALKEIPVGTGASNAGAARDGSSSLLLATASLDNVVRIFSLDTLQLQQCFGLRSDVLCMDAVAGDLKPSDAGYFKRGRSAPANAGDMVVDSLQSRRLSRLDQLVKTFQYQAAMDVALTTTPQHVLALSAELLQRGGLRSSVRGRDMSSLLPLLRFISKHIGLKGAAQTAISLQLLHSLLDENEGWLVEEPQAAPELKTLLAKICQRVAFELEQIRRFARVEALVDALLAIEA</sequence>
<dbReference type="SMART" id="SM00320">
    <property type="entry name" value="WD40"/>
    <property type="match status" value="4"/>
</dbReference>
<evidence type="ECO:0000256" key="2">
    <source>
        <dbReference type="ARBA" id="ARBA00022552"/>
    </source>
</evidence>
<comment type="subcellular location">
    <subcellularLocation>
        <location evidence="1">Nucleus</location>
        <location evidence="1">Nucleolus</location>
    </subcellularLocation>
</comment>
<keyword evidence="5" id="KW-0539">Nucleus</keyword>
<evidence type="ECO:0000256" key="5">
    <source>
        <dbReference type="ARBA" id="ARBA00023242"/>
    </source>
</evidence>
<evidence type="ECO:0000256" key="1">
    <source>
        <dbReference type="ARBA" id="ARBA00004604"/>
    </source>
</evidence>
<gene>
    <name evidence="8" type="ORF">cyc_03336</name>
</gene>
<feature type="repeat" description="WD" evidence="6">
    <location>
        <begin position="144"/>
        <end position="173"/>
    </location>
</feature>
<dbReference type="InterPro" id="IPR018983">
    <property type="entry name" value="U3_snoRNA-assocProt_15_C"/>
</dbReference>
<dbReference type="Pfam" id="PF00400">
    <property type="entry name" value="WD40"/>
    <property type="match status" value="2"/>
</dbReference>
<dbReference type="AlphaFoldDB" id="A0A1D3D6R5"/>
<name>A0A1D3D6R5_9EIME</name>
<comment type="caution">
    <text evidence="8">The sequence shown here is derived from an EMBL/GenBank/DDBJ whole genome shotgun (WGS) entry which is preliminary data.</text>
</comment>
<dbReference type="InterPro" id="IPR036322">
    <property type="entry name" value="WD40_repeat_dom_sf"/>
</dbReference>
<dbReference type="GO" id="GO:0045943">
    <property type="term" value="P:positive regulation of transcription by RNA polymerase I"/>
    <property type="evidence" value="ECO:0007669"/>
    <property type="project" value="TreeGrafter"/>
</dbReference>
<evidence type="ECO:0000313" key="8">
    <source>
        <dbReference type="EMBL" id="OEH79145.1"/>
    </source>
</evidence>
<dbReference type="EMBL" id="JROU02000474">
    <property type="protein sequence ID" value="OEH79145.1"/>
    <property type="molecule type" value="Genomic_DNA"/>
</dbReference>
<dbReference type="InParanoid" id="A0A1D3D6R5"/>
<dbReference type="PROSITE" id="PS50294">
    <property type="entry name" value="WD_REPEATS_REGION"/>
    <property type="match status" value="1"/>
</dbReference>
<evidence type="ECO:0000256" key="6">
    <source>
        <dbReference type="PROSITE-ProRule" id="PRU00221"/>
    </source>
</evidence>
<dbReference type="InterPro" id="IPR001680">
    <property type="entry name" value="WD40_rpt"/>
</dbReference>
<feature type="domain" description="U3 small nucleolar RNA-associated protein 15 C-terminal" evidence="7">
    <location>
        <begin position="351"/>
        <end position="493"/>
    </location>
</feature>
<keyword evidence="2" id="KW-0698">rRNA processing</keyword>
<accession>A0A1D3D6R5</accession>
<evidence type="ECO:0000259" key="7">
    <source>
        <dbReference type="Pfam" id="PF09384"/>
    </source>
</evidence>
<protein>
    <submittedName>
        <fullName evidence="8">Wd g-beta repeat-containing protein</fullName>
    </submittedName>
</protein>
<dbReference type="Gene3D" id="2.130.10.10">
    <property type="entry name" value="YVTN repeat-like/Quinoprotein amine dehydrogenase"/>
    <property type="match status" value="1"/>
</dbReference>
<dbReference type="PANTHER" id="PTHR19924:SF26">
    <property type="entry name" value="U3 SMALL NUCLEOLAR RNA-ASSOCIATED PROTEIN 15 HOMOLOG"/>
    <property type="match status" value="1"/>
</dbReference>
<dbReference type="VEuPathDB" id="ToxoDB:cyc_03336"/>
<dbReference type="InterPro" id="IPR015943">
    <property type="entry name" value="WD40/YVTN_repeat-like_dom_sf"/>
</dbReference>
<keyword evidence="4" id="KW-0677">Repeat</keyword>
<dbReference type="PROSITE" id="PS00678">
    <property type="entry name" value="WD_REPEATS_1"/>
    <property type="match status" value="1"/>
</dbReference>
<evidence type="ECO:0000256" key="4">
    <source>
        <dbReference type="ARBA" id="ARBA00022737"/>
    </source>
</evidence>
<dbReference type="PANTHER" id="PTHR19924">
    <property type="entry name" value="UTP15 U3 SMALL NUCLEOLAR RNA-ASSOCIATED PROTEIN 15 FAMILY MEMBER"/>
    <property type="match status" value="1"/>
</dbReference>
<keyword evidence="3 6" id="KW-0853">WD repeat</keyword>
<dbReference type="GO" id="GO:0005730">
    <property type="term" value="C:nucleolus"/>
    <property type="evidence" value="ECO:0007669"/>
    <property type="project" value="UniProtKB-SubCell"/>
</dbReference>